<evidence type="ECO:0000313" key="7">
    <source>
        <dbReference type="EMBL" id="CAK0833432.1"/>
    </source>
</evidence>
<accession>A0ABN9SNL0</accession>
<evidence type="ECO:0000256" key="5">
    <source>
        <dbReference type="SAM" id="MobiDB-lite"/>
    </source>
</evidence>
<dbReference type="PANTHER" id="PTHR10924">
    <property type="entry name" value="MAJOR FACILITATOR SUPERFAMILY PROTEIN-RELATED"/>
    <property type="match status" value="1"/>
</dbReference>
<keyword evidence="3 6" id="KW-1133">Transmembrane helix</keyword>
<comment type="subcellular location">
    <subcellularLocation>
        <location evidence="1">Membrane</location>
        <topology evidence="1">Multi-pass membrane protein</topology>
    </subcellularLocation>
</comment>
<dbReference type="PANTHER" id="PTHR10924:SF27">
    <property type="entry name" value="SOLUTE CARRIER FAMILY 49 MEMBER 4"/>
    <property type="match status" value="1"/>
</dbReference>
<dbReference type="InterPro" id="IPR049680">
    <property type="entry name" value="FLVCR1-2_SLC49-like"/>
</dbReference>
<reference evidence="7" key="1">
    <citation type="submission" date="2023-10" db="EMBL/GenBank/DDBJ databases">
        <authorList>
            <person name="Chen Y."/>
            <person name="Shah S."/>
            <person name="Dougan E. K."/>
            <person name="Thang M."/>
            <person name="Chan C."/>
        </authorList>
    </citation>
    <scope>NUCLEOTIDE SEQUENCE [LARGE SCALE GENOMIC DNA]</scope>
</reference>
<gene>
    <name evidence="7" type="ORF">PCOR1329_LOCUS31143</name>
</gene>
<evidence type="ECO:0000256" key="1">
    <source>
        <dbReference type="ARBA" id="ARBA00004141"/>
    </source>
</evidence>
<feature type="transmembrane region" description="Helical" evidence="6">
    <location>
        <begin position="51"/>
        <end position="74"/>
    </location>
</feature>
<evidence type="ECO:0000256" key="4">
    <source>
        <dbReference type="ARBA" id="ARBA00023136"/>
    </source>
</evidence>
<keyword evidence="8" id="KW-1185">Reference proteome</keyword>
<dbReference type="Gene3D" id="1.20.1250.20">
    <property type="entry name" value="MFS general substrate transporter like domains"/>
    <property type="match status" value="1"/>
</dbReference>
<dbReference type="InterPro" id="IPR036259">
    <property type="entry name" value="MFS_trans_sf"/>
</dbReference>
<proteinExistence type="predicted"/>
<dbReference type="SUPFAM" id="SSF103473">
    <property type="entry name" value="MFS general substrate transporter"/>
    <property type="match status" value="1"/>
</dbReference>
<dbReference type="Proteomes" id="UP001189429">
    <property type="component" value="Unassembled WGS sequence"/>
</dbReference>
<keyword evidence="2 6" id="KW-0812">Transmembrane</keyword>
<name>A0ABN9SNL0_9DINO</name>
<feature type="region of interest" description="Disordered" evidence="5">
    <location>
        <begin position="183"/>
        <end position="233"/>
    </location>
</feature>
<evidence type="ECO:0000256" key="2">
    <source>
        <dbReference type="ARBA" id="ARBA00022692"/>
    </source>
</evidence>
<sequence length="367" mass="37719">MPTTCGAPVWERFYMLAVYVWVSMLQSMLWAPIAAAPDAAKHEFPGLTDAAILLQLNWGPIVQMVFIPAAIALLGSRNGLQRCVRVGVVLSALAAALRVLALRLPAAARATFWAQSLLHAAGMLNGASASFLQGTPTRFSAVWFPPGQRARATGCAFVGLGLGQALCYALSPVLVRGLDELGNSPGATKPPGTASCSSWPWPRPRWSAASRTSRTHPAAQGTAGTGARGTPAAAEPGALVVPLGAAGGAEPGGAGGAPKGGWRPLWAAMRRPSAVLLATLCGLANGPYQGWGAALPTISGAPPLHELPGRPPVPGVDGGVHVRLLRGGGAGRPCFPGPPEAAAGTPARRRVRKFFVAVHDAPVQFPR</sequence>
<feature type="transmembrane region" description="Helical" evidence="6">
    <location>
        <begin position="86"/>
        <end position="106"/>
    </location>
</feature>
<keyword evidence="4 6" id="KW-0472">Membrane</keyword>
<organism evidence="7 8">
    <name type="scientific">Prorocentrum cordatum</name>
    <dbReference type="NCBI Taxonomy" id="2364126"/>
    <lineage>
        <taxon>Eukaryota</taxon>
        <taxon>Sar</taxon>
        <taxon>Alveolata</taxon>
        <taxon>Dinophyceae</taxon>
        <taxon>Prorocentrales</taxon>
        <taxon>Prorocentraceae</taxon>
        <taxon>Prorocentrum</taxon>
    </lineage>
</organism>
<evidence type="ECO:0008006" key="9">
    <source>
        <dbReference type="Google" id="ProtNLM"/>
    </source>
</evidence>
<evidence type="ECO:0000256" key="3">
    <source>
        <dbReference type="ARBA" id="ARBA00022989"/>
    </source>
</evidence>
<feature type="transmembrane region" description="Helical" evidence="6">
    <location>
        <begin position="12"/>
        <end position="31"/>
    </location>
</feature>
<dbReference type="EMBL" id="CAUYUJ010012195">
    <property type="protein sequence ID" value="CAK0833432.1"/>
    <property type="molecule type" value="Genomic_DNA"/>
</dbReference>
<comment type="caution">
    <text evidence="7">The sequence shown here is derived from an EMBL/GenBank/DDBJ whole genome shotgun (WGS) entry which is preliminary data.</text>
</comment>
<evidence type="ECO:0000256" key="6">
    <source>
        <dbReference type="SAM" id="Phobius"/>
    </source>
</evidence>
<evidence type="ECO:0000313" key="8">
    <source>
        <dbReference type="Proteomes" id="UP001189429"/>
    </source>
</evidence>
<protein>
    <recommendedName>
        <fullName evidence="9">Solute carrier family 40 protein</fullName>
    </recommendedName>
</protein>